<protein>
    <submittedName>
        <fullName evidence="1">Ubiquitin domain-containing protein</fullName>
    </submittedName>
</protein>
<keyword evidence="2" id="KW-1185">Reference proteome</keyword>
<dbReference type="EMBL" id="CM051395">
    <property type="protein sequence ID" value="KAJ4724373.1"/>
    <property type="molecule type" value="Genomic_DNA"/>
</dbReference>
<dbReference type="Proteomes" id="UP001164539">
    <property type="component" value="Chromosome 2"/>
</dbReference>
<evidence type="ECO:0000313" key="1">
    <source>
        <dbReference type="EMBL" id="KAJ4724373.1"/>
    </source>
</evidence>
<gene>
    <name evidence="1" type="ORF">OWV82_003374</name>
</gene>
<accession>A0ACC1YMY7</accession>
<proteinExistence type="predicted"/>
<sequence length="162" mass="18872">MNGKMVLMITGKEVKPLIEISISQTILELKQKIEDLTGVQVFRQTLDFDRRIMSNDKTVSYYFGNEVYPEDPPMPIALTVQPLEGQPRFNILVRFNDGMIGFVVRETTLVADLKRMIEECTHILSKYVKLRRLDKEMEDQFPLSEYYICVLSHVEMTLNFDS</sequence>
<name>A0ACC1YMY7_MELAZ</name>
<reference evidence="1 2" key="1">
    <citation type="journal article" date="2023" name="Science">
        <title>Complex scaffold remodeling in plant triterpene biosynthesis.</title>
        <authorList>
            <person name="De La Pena R."/>
            <person name="Hodgson H."/>
            <person name="Liu J.C."/>
            <person name="Stephenson M.J."/>
            <person name="Martin A.C."/>
            <person name="Owen C."/>
            <person name="Harkess A."/>
            <person name="Leebens-Mack J."/>
            <person name="Jimenez L.E."/>
            <person name="Osbourn A."/>
            <person name="Sattely E.S."/>
        </authorList>
    </citation>
    <scope>NUCLEOTIDE SEQUENCE [LARGE SCALE GENOMIC DNA]</scope>
    <source>
        <strain evidence="2">cv. JPN11</strain>
        <tissue evidence="1">Leaf</tissue>
    </source>
</reference>
<evidence type="ECO:0000313" key="2">
    <source>
        <dbReference type="Proteomes" id="UP001164539"/>
    </source>
</evidence>
<comment type="caution">
    <text evidence="1">The sequence shown here is derived from an EMBL/GenBank/DDBJ whole genome shotgun (WGS) entry which is preliminary data.</text>
</comment>
<organism evidence="1 2">
    <name type="scientific">Melia azedarach</name>
    <name type="common">Chinaberry tree</name>
    <dbReference type="NCBI Taxonomy" id="155640"/>
    <lineage>
        <taxon>Eukaryota</taxon>
        <taxon>Viridiplantae</taxon>
        <taxon>Streptophyta</taxon>
        <taxon>Embryophyta</taxon>
        <taxon>Tracheophyta</taxon>
        <taxon>Spermatophyta</taxon>
        <taxon>Magnoliopsida</taxon>
        <taxon>eudicotyledons</taxon>
        <taxon>Gunneridae</taxon>
        <taxon>Pentapetalae</taxon>
        <taxon>rosids</taxon>
        <taxon>malvids</taxon>
        <taxon>Sapindales</taxon>
        <taxon>Meliaceae</taxon>
        <taxon>Melia</taxon>
    </lineage>
</organism>